<dbReference type="AlphaFoldDB" id="A0A1D1YE50"/>
<feature type="signal peptide" evidence="1">
    <location>
        <begin position="1"/>
        <end position="26"/>
    </location>
</feature>
<organism evidence="3">
    <name type="scientific">Anthurium amnicola</name>
    <dbReference type="NCBI Taxonomy" id="1678845"/>
    <lineage>
        <taxon>Eukaryota</taxon>
        <taxon>Viridiplantae</taxon>
        <taxon>Streptophyta</taxon>
        <taxon>Embryophyta</taxon>
        <taxon>Tracheophyta</taxon>
        <taxon>Spermatophyta</taxon>
        <taxon>Magnoliopsida</taxon>
        <taxon>Liliopsida</taxon>
        <taxon>Araceae</taxon>
        <taxon>Pothoideae</taxon>
        <taxon>Potheae</taxon>
        <taxon>Anthurium</taxon>
    </lineage>
</organism>
<dbReference type="InterPro" id="IPR002861">
    <property type="entry name" value="Reeler_dom"/>
</dbReference>
<evidence type="ECO:0000313" key="3">
    <source>
        <dbReference type="EMBL" id="JAT52902.1"/>
    </source>
</evidence>
<accession>A0A1D1YE50</accession>
<dbReference type="InterPro" id="IPR042307">
    <property type="entry name" value="Reeler_sf"/>
</dbReference>
<dbReference type="Pfam" id="PF02014">
    <property type="entry name" value="Reeler"/>
    <property type="match status" value="1"/>
</dbReference>
<feature type="domain" description="Reelin" evidence="2">
    <location>
        <begin position="53"/>
        <end position="160"/>
    </location>
</feature>
<dbReference type="EMBL" id="GDJX01015034">
    <property type="protein sequence ID" value="JAT52902.1"/>
    <property type="molecule type" value="Transcribed_RNA"/>
</dbReference>
<reference evidence="3" key="1">
    <citation type="submission" date="2015-07" db="EMBL/GenBank/DDBJ databases">
        <title>Transcriptome Assembly of Anthurium amnicola.</title>
        <authorList>
            <person name="Suzuki J."/>
        </authorList>
    </citation>
    <scope>NUCLEOTIDE SEQUENCE</scope>
</reference>
<name>A0A1D1YE50_9ARAE</name>
<evidence type="ECO:0000259" key="2">
    <source>
        <dbReference type="Pfam" id="PF02014"/>
    </source>
</evidence>
<dbReference type="PROSITE" id="PS51257">
    <property type="entry name" value="PROKAR_LIPOPROTEIN"/>
    <property type="match status" value="1"/>
</dbReference>
<keyword evidence="1" id="KW-0732">Signal</keyword>
<dbReference type="Gene3D" id="2.60.40.4060">
    <property type="entry name" value="Reeler domain"/>
    <property type="match status" value="1"/>
</dbReference>
<protein>
    <submittedName>
        <fullName evidence="3">Putative ferric-chelate reductase 1</fullName>
    </submittedName>
</protein>
<sequence length="170" mass="19036">MTSKKFLFVLKFLMIFLTIIACYVNAWPQHAGTCDVQKVDSSPHAGDNGKNIVQGDGGFKITVSKESDDYHIKLDGSEPIHGILVYVEDNKGTRFGEFALDDNKLLQYKSCGGTGEHNTITHTSKDPKNLPLELKWKPGDTSFDEATVHSVVVLNFTRWFHLEDVKFKSS</sequence>
<evidence type="ECO:0000256" key="1">
    <source>
        <dbReference type="SAM" id="SignalP"/>
    </source>
</evidence>
<proteinExistence type="predicted"/>
<feature type="chain" id="PRO_5008900140" evidence="1">
    <location>
        <begin position="27"/>
        <end position="170"/>
    </location>
</feature>
<gene>
    <name evidence="3" type="primary">frrs1_2</name>
    <name evidence="3" type="ORF">g.21389</name>
</gene>